<comment type="subcellular location">
    <subcellularLocation>
        <location evidence="1">Cell inner membrane</location>
        <topology evidence="1">Multi-pass membrane protein</topology>
    </subcellularLocation>
    <subcellularLocation>
        <location evidence="8">Cell membrane</location>
        <topology evidence="8">Multi-pass membrane protein</topology>
    </subcellularLocation>
</comment>
<dbReference type="Gene3D" id="1.10.3720.10">
    <property type="entry name" value="MetI-like"/>
    <property type="match status" value="2"/>
</dbReference>
<dbReference type="InterPro" id="IPR035906">
    <property type="entry name" value="MetI-like_sf"/>
</dbReference>
<keyword evidence="7 8" id="KW-0472">Membrane</keyword>
<proteinExistence type="inferred from homology"/>
<feature type="transmembrane region" description="Helical" evidence="8">
    <location>
        <begin position="391"/>
        <end position="407"/>
    </location>
</feature>
<feature type="transmembrane region" description="Helical" evidence="8">
    <location>
        <begin position="106"/>
        <end position="128"/>
    </location>
</feature>
<evidence type="ECO:0000256" key="6">
    <source>
        <dbReference type="ARBA" id="ARBA00022989"/>
    </source>
</evidence>
<comment type="similarity">
    <text evidence="8">Belongs to the binding-protein-dependent transport system permease family.</text>
</comment>
<dbReference type="PROSITE" id="PS50928">
    <property type="entry name" value="ABC_TM1"/>
    <property type="match status" value="2"/>
</dbReference>
<reference evidence="11" key="1">
    <citation type="journal article" date="2019" name="Int. J. Syst. Evol. Microbiol.">
        <title>The Global Catalogue of Microorganisms (GCM) 10K type strain sequencing project: providing services to taxonomists for standard genome sequencing and annotation.</title>
        <authorList>
            <consortium name="The Broad Institute Genomics Platform"/>
            <consortium name="The Broad Institute Genome Sequencing Center for Infectious Disease"/>
            <person name="Wu L."/>
            <person name="Ma J."/>
        </authorList>
    </citation>
    <scope>NUCLEOTIDE SEQUENCE [LARGE SCALE GENOMIC DNA]</scope>
    <source>
        <strain evidence="11">CGMCC 4.7152</strain>
    </source>
</reference>
<dbReference type="PANTHER" id="PTHR43357:SF3">
    <property type="entry name" value="FE(3+)-TRANSPORT SYSTEM PERMEASE PROTEIN FBPB 2"/>
    <property type="match status" value="1"/>
</dbReference>
<keyword evidence="3" id="KW-1003">Cell membrane</keyword>
<organism evidence="10 11">
    <name type="scientific">Dactylosporangium cerinum</name>
    <dbReference type="NCBI Taxonomy" id="1434730"/>
    <lineage>
        <taxon>Bacteria</taxon>
        <taxon>Bacillati</taxon>
        <taxon>Actinomycetota</taxon>
        <taxon>Actinomycetes</taxon>
        <taxon>Micromonosporales</taxon>
        <taxon>Micromonosporaceae</taxon>
        <taxon>Dactylosporangium</taxon>
    </lineage>
</organism>
<accession>A0ABV9W4R1</accession>
<evidence type="ECO:0000256" key="8">
    <source>
        <dbReference type="RuleBase" id="RU363032"/>
    </source>
</evidence>
<feature type="transmembrane region" description="Helical" evidence="8">
    <location>
        <begin position="365"/>
        <end position="385"/>
    </location>
</feature>
<keyword evidence="4" id="KW-0997">Cell inner membrane</keyword>
<evidence type="ECO:0000256" key="1">
    <source>
        <dbReference type="ARBA" id="ARBA00004429"/>
    </source>
</evidence>
<feature type="transmembrane region" description="Helical" evidence="8">
    <location>
        <begin position="494"/>
        <end position="516"/>
    </location>
</feature>
<evidence type="ECO:0000256" key="7">
    <source>
        <dbReference type="ARBA" id="ARBA00023136"/>
    </source>
</evidence>
<gene>
    <name evidence="10" type="ORF">ACFPIJ_38195</name>
</gene>
<name>A0ABV9W4R1_9ACTN</name>
<keyword evidence="2 8" id="KW-0813">Transport</keyword>
<dbReference type="Proteomes" id="UP001595912">
    <property type="component" value="Unassembled WGS sequence"/>
</dbReference>
<feature type="transmembrane region" description="Helical" evidence="8">
    <location>
        <begin position="70"/>
        <end position="94"/>
    </location>
</feature>
<dbReference type="SUPFAM" id="SSF161098">
    <property type="entry name" value="MetI-like"/>
    <property type="match status" value="2"/>
</dbReference>
<protein>
    <submittedName>
        <fullName evidence="10">ABC transporter permease</fullName>
    </submittedName>
</protein>
<feature type="transmembrane region" description="Helical" evidence="8">
    <location>
        <begin position="331"/>
        <end position="353"/>
    </location>
</feature>
<dbReference type="EMBL" id="JBHSIU010000054">
    <property type="protein sequence ID" value="MFC5003642.1"/>
    <property type="molecule type" value="Genomic_DNA"/>
</dbReference>
<evidence type="ECO:0000256" key="2">
    <source>
        <dbReference type="ARBA" id="ARBA00022448"/>
    </source>
</evidence>
<comment type="caution">
    <text evidence="10">The sequence shown here is derived from an EMBL/GenBank/DDBJ whole genome shotgun (WGS) entry which is preliminary data.</text>
</comment>
<keyword evidence="6 8" id="KW-1133">Transmembrane helix</keyword>
<dbReference type="PANTHER" id="PTHR43357">
    <property type="entry name" value="INNER MEMBRANE ABC TRANSPORTER PERMEASE PROTEIN YDCV"/>
    <property type="match status" value="1"/>
</dbReference>
<keyword evidence="5 8" id="KW-0812">Transmembrane</keyword>
<evidence type="ECO:0000313" key="11">
    <source>
        <dbReference type="Proteomes" id="UP001595912"/>
    </source>
</evidence>
<evidence type="ECO:0000313" key="10">
    <source>
        <dbReference type="EMBL" id="MFC5003642.1"/>
    </source>
</evidence>
<dbReference type="Pfam" id="PF00528">
    <property type="entry name" value="BPD_transp_1"/>
    <property type="match status" value="2"/>
</dbReference>
<evidence type="ECO:0000256" key="3">
    <source>
        <dbReference type="ARBA" id="ARBA00022475"/>
    </source>
</evidence>
<feature type="transmembrane region" description="Helical" evidence="8">
    <location>
        <begin position="234"/>
        <end position="255"/>
    </location>
</feature>
<keyword evidence="11" id="KW-1185">Reference proteome</keyword>
<evidence type="ECO:0000256" key="4">
    <source>
        <dbReference type="ARBA" id="ARBA00022519"/>
    </source>
</evidence>
<evidence type="ECO:0000256" key="5">
    <source>
        <dbReference type="ARBA" id="ARBA00022692"/>
    </source>
</evidence>
<feature type="transmembrane region" description="Helical" evidence="8">
    <location>
        <begin position="179"/>
        <end position="205"/>
    </location>
</feature>
<feature type="transmembrane region" description="Helical" evidence="8">
    <location>
        <begin position="27"/>
        <end position="50"/>
    </location>
</feature>
<feature type="domain" description="ABC transmembrane type-1" evidence="9">
    <location>
        <begin position="325"/>
        <end position="515"/>
    </location>
</feature>
<dbReference type="InterPro" id="IPR000515">
    <property type="entry name" value="MetI-like"/>
</dbReference>
<feature type="transmembrane region" description="Helical" evidence="8">
    <location>
        <begin position="134"/>
        <end position="158"/>
    </location>
</feature>
<evidence type="ECO:0000259" key="9">
    <source>
        <dbReference type="PROSITE" id="PS50928"/>
    </source>
</evidence>
<feature type="transmembrane region" description="Helical" evidence="8">
    <location>
        <begin position="281"/>
        <end position="302"/>
    </location>
</feature>
<feature type="domain" description="ABC transmembrane type-1" evidence="9">
    <location>
        <begin position="70"/>
        <end position="251"/>
    </location>
</feature>
<sequence>MTPAMIPAGPAAGAAKQRRRSLPPLRLLVPGLLIAGFTAIPLAVIVYYCFDVGWAVVEPLVFRPLIGELLVNTVLLCATTTACCLTAGVALAWLVERTNLPGRGLWLALLASPLAIPAFVNSYAWISLVPELHGLWAATLITSLSYYPFVLLPVAAALRRLDPALEETGRSLGLGPARVWVRVVLPQLRPAMLGGSLLVALHLLAEFGAIEQLRYATFATAIIAQYESTFASTAANALAAVLIGCCLLFITLEVVTRGRARTARLGSGAARAATPVRLGRLTAPAVAVPLAVVGLAAGVPVYSITHWLGHTDTAGYSISTLLPVLATTAELAALAAAATVAAGFPLAWLSVRYRSPMTTVLERSTYLASSVPGVVVGLALVTVSIRYARPLYQTTILVVAAYVMLFLPRAMVNLRSAIGQAPPVLEEASRALGQTASATFRRVVIPLTAPGVLSAAALVSLAVTTELTATILLAPTGTHTLATGFWSAAAEIDYPAAAPYAVCMIVLSLPSAYLLLRQSARGVTR</sequence>
<feature type="transmembrane region" description="Helical" evidence="8">
    <location>
        <begin position="451"/>
        <end position="474"/>
    </location>
</feature>
<dbReference type="RefSeq" id="WP_380122803.1">
    <property type="nucleotide sequence ID" value="NZ_JBHSIU010000054.1"/>
</dbReference>
<dbReference type="CDD" id="cd06261">
    <property type="entry name" value="TM_PBP2"/>
    <property type="match status" value="2"/>
</dbReference>